<dbReference type="AlphaFoldDB" id="A0A9D4HGZ3"/>
<dbReference type="Proteomes" id="UP000828390">
    <property type="component" value="Unassembled WGS sequence"/>
</dbReference>
<evidence type="ECO:0000313" key="10">
    <source>
        <dbReference type="Proteomes" id="UP000828390"/>
    </source>
</evidence>
<dbReference type="Gene3D" id="3.50.50.60">
    <property type="entry name" value="FAD/NAD(P)-binding domain"/>
    <property type="match status" value="1"/>
</dbReference>
<dbReference type="InterPro" id="IPR036188">
    <property type="entry name" value="FAD/NAD-bd_sf"/>
</dbReference>
<dbReference type="GO" id="GO:0046592">
    <property type="term" value="F:polyamine oxidase activity"/>
    <property type="evidence" value="ECO:0007669"/>
    <property type="project" value="TreeGrafter"/>
</dbReference>
<evidence type="ECO:0000256" key="7">
    <source>
        <dbReference type="ARBA" id="ARBA00023002"/>
    </source>
</evidence>
<evidence type="ECO:0000256" key="3">
    <source>
        <dbReference type="ARBA" id="ARBA00005995"/>
    </source>
</evidence>
<dbReference type="SUPFAM" id="SSF51905">
    <property type="entry name" value="FAD/NAD(P)-binding domain"/>
    <property type="match status" value="1"/>
</dbReference>
<reference evidence="9" key="2">
    <citation type="submission" date="2020-11" db="EMBL/GenBank/DDBJ databases">
        <authorList>
            <person name="McCartney M.A."/>
            <person name="Auch B."/>
            <person name="Kono T."/>
            <person name="Mallez S."/>
            <person name="Becker A."/>
            <person name="Gohl D.M."/>
            <person name="Silverstein K.A.T."/>
            <person name="Koren S."/>
            <person name="Bechman K.B."/>
            <person name="Herman A."/>
            <person name="Abrahante J.E."/>
            <person name="Garbe J."/>
        </authorList>
    </citation>
    <scope>NUCLEOTIDE SEQUENCE</scope>
    <source>
        <strain evidence="9">Duluth1</strain>
        <tissue evidence="9">Whole animal</tissue>
    </source>
</reference>
<evidence type="ECO:0000313" key="9">
    <source>
        <dbReference type="EMBL" id="KAH3717033.1"/>
    </source>
</evidence>
<reference evidence="9" key="1">
    <citation type="journal article" date="2019" name="bioRxiv">
        <title>The Genome of the Zebra Mussel, Dreissena polymorpha: A Resource for Invasive Species Research.</title>
        <authorList>
            <person name="McCartney M.A."/>
            <person name="Auch B."/>
            <person name="Kono T."/>
            <person name="Mallez S."/>
            <person name="Zhang Y."/>
            <person name="Obille A."/>
            <person name="Becker A."/>
            <person name="Abrahante J.E."/>
            <person name="Garbe J."/>
            <person name="Badalamenti J.P."/>
            <person name="Herman A."/>
            <person name="Mangelson H."/>
            <person name="Liachko I."/>
            <person name="Sullivan S."/>
            <person name="Sone E.D."/>
            <person name="Koren S."/>
            <person name="Silverstein K.A.T."/>
            <person name="Beckman K.B."/>
            <person name="Gohl D.M."/>
        </authorList>
    </citation>
    <scope>NUCLEOTIDE SEQUENCE</scope>
    <source>
        <strain evidence="9">Duluth1</strain>
        <tissue evidence="9">Whole animal</tissue>
    </source>
</reference>
<name>A0A9D4HGZ3_DREPO</name>
<evidence type="ECO:0000256" key="1">
    <source>
        <dbReference type="ARBA" id="ARBA00001974"/>
    </source>
</evidence>
<dbReference type="PANTHER" id="PTHR10742">
    <property type="entry name" value="FLAVIN MONOAMINE OXIDASE"/>
    <property type="match status" value="1"/>
</dbReference>
<keyword evidence="10" id="KW-1185">Reference proteome</keyword>
<feature type="domain" description="Amine oxidase" evidence="8">
    <location>
        <begin position="28"/>
        <end position="147"/>
    </location>
</feature>
<evidence type="ECO:0000256" key="5">
    <source>
        <dbReference type="ARBA" id="ARBA00022630"/>
    </source>
</evidence>
<evidence type="ECO:0000256" key="2">
    <source>
        <dbReference type="ARBA" id="ARBA00004496"/>
    </source>
</evidence>
<dbReference type="PANTHER" id="PTHR10742:SF405">
    <property type="entry name" value="PEROXISOMAL N(1)-ACETYL-SPERMINE_SPERMIDINE OXIDASE"/>
    <property type="match status" value="1"/>
</dbReference>
<keyword evidence="6" id="KW-0274">FAD</keyword>
<dbReference type="Pfam" id="PF01593">
    <property type="entry name" value="Amino_oxidase"/>
    <property type="match status" value="1"/>
</dbReference>
<comment type="subcellular location">
    <subcellularLocation>
        <location evidence="2">Cytoplasm</location>
    </subcellularLocation>
</comment>
<evidence type="ECO:0000256" key="6">
    <source>
        <dbReference type="ARBA" id="ARBA00022827"/>
    </source>
</evidence>
<sequence>MPLPAALLQPCTEEYQGLREWMMSVDYVSLSIISYLCGKEALYMESLTEDQIASDLRGVLEKFLKKHIPLPTKVVRSRWGNSKNTRGSYCYIKVGATVGDVDTLAQPICDNNGKPLLQFAGEATHSSFYSTTHGALLTGHREAKRILDLYGIANSK</sequence>
<dbReference type="SUPFAM" id="SSF54373">
    <property type="entry name" value="FAD-linked reductases, C-terminal domain"/>
    <property type="match status" value="1"/>
</dbReference>
<comment type="caution">
    <text evidence="9">The sequence shown here is derived from an EMBL/GenBank/DDBJ whole genome shotgun (WGS) entry which is preliminary data.</text>
</comment>
<dbReference type="GO" id="GO:0005737">
    <property type="term" value="C:cytoplasm"/>
    <property type="evidence" value="ECO:0007669"/>
    <property type="project" value="UniProtKB-SubCell"/>
</dbReference>
<accession>A0A9D4HGZ3</accession>
<gene>
    <name evidence="9" type="ORF">DPMN_059813</name>
</gene>
<dbReference type="EMBL" id="JAIWYP010000013">
    <property type="protein sequence ID" value="KAH3717033.1"/>
    <property type="molecule type" value="Genomic_DNA"/>
</dbReference>
<keyword evidence="7" id="KW-0560">Oxidoreductase</keyword>
<evidence type="ECO:0000256" key="4">
    <source>
        <dbReference type="ARBA" id="ARBA00022490"/>
    </source>
</evidence>
<keyword evidence="4" id="KW-0963">Cytoplasm</keyword>
<evidence type="ECO:0000259" key="8">
    <source>
        <dbReference type="Pfam" id="PF01593"/>
    </source>
</evidence>
<protein>
    <recommendedName>
        <fullName evidence="8">Amine oxidase domain-containing protein</fullName>
    </recommendedName>
</protein>
<comment type="similarity">
    <text evidence="3">Belongs to the flavin monoamine oxidase family.</text>
</comment>
<dbReference type="InterPro" id="IPR050281">
    <property type="entry name" value="Flavin_monoamine_oxidase"/>
</dbReference>
<dbReference type="InterPro" id="IPR002937">
    <property type="entry name" value="Amino_oxidase"/>
</dbReference>
<dbReference type="Gene3D" id="3.90.660.10">
    <property type="match status" value="1"/>
</dbReference>
<organism evidence="9 10">
    <name type="scientific">Dreissena polymorpha</name>
    <name type="common">Zebra mussel</name>
    <name type="synonym">Mytilus polymorpha</name>
    <dbReference type="NCBI Taxonomy" id="45954"/>
    <lineage>
        <taxon>Eukaryota</taxon>
        <taxon>Metazoa</taxon>
        <taxon>Spiralia</taxon>
        <taxon>Lophotrochozoa</taxon>
        <taxon>Mollusca</taxon>
        <taxon>Bivalvia</taxon>
        <taxon>Autobranchia</taxon>
        <taxon>Heteroconchia</taxon>
        <taxon>Euheterodonta</taxon>
        <taxon>Imparidentia</taxon>
        <taxon>Neoheterodontei</taxon>
        <taxon>Myida</taxon>
        <taxon>Dreissenoidea</taxon>
        <taxon>Dreissenidae</taxon>
        <taxon>Dreissena</taxon>
    </lineage>
</organism>
<proteinExistence type="inferred from homology"/>
<keyword evidence="5" id="KW-0285">Flavoprotein</keyword>
<comment type="cofactor">
    <cofactor evidence="1">
        <name>FAD</name>
        <dbReference type="ChEBI" id="CHEBI:57692"/>
    </cofactor>
</comment>